<gene>
    <name evidence="1" type="ORF">BV25DRAFT_1817668</name>
</gene>
<proteinExistence type="predicted"/>
<name>A0ACB8TK07_9AGAM</name>
<accession>A0ACB8TK07</accession>
<sequence length="706" mass="76077">MAPAPAAAAALFHPSKKRKAPVDKGSPSGSLSPKKPRPIAKPSPKPEPAREDPPFSLPDGPFTEFKLVSSALNGWKYDVMKFDSHKPVDILSWPAPVKLNRKDVRRAEASANGEGNPVKAVGPLLGQDGKPVIGADGRIVMQDAEGKPIHPESSASGSGKGKPGAAGAKKKFGKKTRQIHIVPEEKRQMRREERYPWVMEDASGAEVWIGDMQEERNREYYAFFMPASNNTFKFVPAHRWYKFHKKPSYHIPDLEEAEQLMAMRQRNKDPERWLLRKRNGQGPSAATSAILKSEPDAEHATGQSLGPGGRRLRTVASDSRGLFGDDDDEDGGRSRKRGSGADAEYDEVPSDEEPQDDDEGEVTYEDELEKELNKQLNEKKMKELLAADKQRDGRADVGDDDDEEGDTKLTGAAKAMKKLVNKLDKNDAYDSDDEGNPYASSEEEEEEEVVVADGPAVQSQMTIARGNSQTPSQIAIPQVPAGTAAPRPVPTSAANSRATSPLPNHGGHSIVAKRATSPKVPKPKGLVAPGRATSPLAQVAAQSPQLSSGGGDVRATSPAATSPRLPPGTLSNGQSSTIPPKKPSAKRKATDDADAPSTTSPTSPLAGAPPKAKKRKGPPPALDEHGNPIYFKDSDVIEWLQKTPTANTRDCIMYFTPYLHDNAEKSKFTALIKEVAQLKNGVLVLRSQYRTGGEDGEGASPTAVSK</sequence>
<keyword evidence="2" id="KW-1185">Reference proteome</keyword>
<protein>
    <submittedName>
        <fullName evidence="1">Uncharacterized protein</fullName>
    </submittedName>
</protein>
<dbReference type="EMBL" id="MU277187">
    <property type="protein sequence ID" value="KAI0068757.1"/>
    <property type="molecule type" value="Genomic_DNA"/>
</dbReference>
<evidence type="ECO:0000313" key="2">
    <source>
        <dbReference type="Proteomes" id="UP000814140"/>
    </source>
</evidence>
<reference evidence="1" key="2">
    <citation type="journal article" date="2022" name="New Phytol.">
        <title>Evolutionary transition to the ectomycorrhizal habit in the genomes of a hyperdiverse lineage of mushroom-forming fungi.</title>
        <authorList>
            <person name="Looney B."/>
            <person name="Miyauchi S."/>
            <person name="Morin E."/>
            <person name="Drula E."/>
            <person name="Courty P.E."/>
            <person name="Kohler A."/>
            <person name="Kuo A."/>
            <person name="LaButti K."/>
            <person name="Pangilinan J."/>
            <person name="Lipzen A."/>
            <person name="Riley R."/>
            <person name="Andreopoulos W."/>
            <person name="He G."/>
            <person name="Johnson J."/>
            <person name="Nolan M."/>
            <person name="Tritt A."/>
            <person name="Barry K.W."/>
            <person name="Grigoriev I.V."/>
            <person name="Nagy L.G."/>
            <person name="Hibbett D."/>
            <person name="Henrissat B."/>
            <person name="Matheny P.B."/>
            <person name="Labbe J."/>
            <person name="Martin F.M."/>
        </authorList>
    </citation>
    <scope>NUCLEOTIDE SEQUENCE</scope>
    <source>
        <strain evidence="1">HHB10654</strain>
    </source>
</reference>
<evidence type="ECO:0000313" key="1">
    <source>
        <dbReference type="EMBL" id="KAI0068757.1"/>
    </source>
</evidence>
<dbReference type="Proteomes" id="UP000814140">
    <property type="component" value="Unassembled WGS sequence"/>
</dbReference>
<comment type="caution">
    <text evidence="1">The sequence shown here is derived from an EMBL/GenBank/DDBJ whole genome shotgun (WGS) entry which is preliminary data.</text>
</comment>
<reference evidence="1" key="1">
    <citation type="submission" date="2021-03" db="EMBL/GenBank/DDBJ databases">
        <authorList>
            <consortium name="DOE Joint Genome Institute"/>
            <person name="Ahrendt S."/>
            <person name="Looney B.P."/>
            <person name="Miyauchi S."/>
            <person name="Morin E."/>
            <person name="Drula E."/>
            <person name="Courty P.E."/>
            <person name="Chicoki N."/>
            <person name="Fauchery L."/>
            <person name="Kohler A."/>
            <person name="Kuo A."/>
            <person name="Labutti K."/>
            <person name="Pangilinan J."/>
            <person name="Lipzen A."/>
            <person name="Riley R."/>
            <person name="Andreopoulos W."/>
            <person name="He G."/>
            <person name="Johnson J."/>
            <person name="Barry K.W."/>
            <person name="Grigoriev I.V."/>
            <person name="Nagy L."/>
            <person name="Hibbett D."/>
            <person name="Henrissat B."/>
            <person name="Matheny P.B."/>
            <person name="Labbe J."/>
            <person name="Martin F."/>
        </authorList>
    </citation>
    <scope>NUCLEOTIDE SEQUENCE</scope>
    <source>
        <strain evidence="1">HHB10654</strain>
    </source>
</reference>
<organism evidence="1 2">
    <name type="scientific">Artomyces pyxidatus</name>
    <dbReference type="NCBI Taxonomy" id="48021"/>
    <lineage>
        <taxon>Eukaryota</taxon>
        <taxon>Fungi</taxon>
        <taxon>Dikarya</taxon>
        <taxon>Basidiomycota</taxon>
        <taxon>Agaricomycotina</taxon>
        <taxon>Agaricomycetes</taxon>
        <taxon>Russulales</taxon>
        <taxon>Auriscalpiaceae</taxon>
        <taxon>Artomyces</taxon>
    </lineage>
</organism>